<dbReference type="InterPro" id="IPR036388">
    <property type="entry name" value="WH-like_DNA-bd_sf"/>
</dbReference>
<dbReference type="SUPFAM" id="SSF52540">
    <property type="entry name" value="P-loop containing nucleoside triphosphate hydrolases"/>
    <property type="match status" value="1"/>
</dbReference>
<dbReference type="InterPro" id="IPR002182">
    <property type="entry name" value="NB-ARC"/>
</dbReference>
<dbReference type="Pfam" id="PF00931">
    <property type="entry name" value="NB-ARC"/>
    <property type="match status" value="1"/>
</dbReference>
<dbReference type="Gene3D" id="1.10.10.10">
    <property type="entry name" value="Winged helix-like DNA-binding domain superfamily/Winged helix DNA-binding domain"/>
    <property type="match status" value="1"/>
</dbReference>
<evidence type="ECO:0000256" key="1">
    <source>
        <dbReference type="ARBA" id="ARBA00022737"/>
    </source>
</evidence>
<dbReference type="PANTHER" id="PTHR36766:SF61">
    <property type="entry name" value="NB-ARC DOMAIN DISEASE RESISTANCE PROTEIN"/>
    <property type="match status" value="1"/>
</dbReference>
<dbReference type="Pfam" id="PF23559">
    <property type="entry name" value="WHD_DRP"/>
    <property type="match status" value="1"/>
</dbReference>
<dbReference type="Proteomes" id="UP000325315">
    <property type="component" value="Unassembled WGS sequence"/>
</dbReference>
<feature type="domain" description="Disease resistance protein winged helix" evidence="7">
    <location>
        <begin position="398"/>
        <end position="468"/>
    </location>
</feature>
<evidence type="ECO:0000313" key="10">
    <source>
        <dbReference type="Proteomes" id="UP000325315"/>
    </source>
</evidence>
<feature type="domain" description="NB-ARC" evidence="5">
    <location>
        <begin position="191"/>
        <end position="273"/>
    </location>
</feature>
<feature type="domain" description="Disease resistance N-terminal" evidence="6">
    <location>
        <begin position="12"/>
        <end position="98"/>
    </location>
</feature>
<evidence type="ECO:0000259" key="5">
    <source>
        <dbReference type="Pfam" id="PF00931"/>
    </source>
</evidence>
<evidence type="ECO:0000259" key="6">
    <source>
        <dbReference type="Pfam" id="PF18052"/>
    </source>
</evidence>
<sequence length="832" mass="94581">MAEAFAAEIAANVLAKLSSAAFQQTGCFWDVQDEFEKLKDVLMAIKAVLVDAEEQQNQNREITLWLQKFKDGCYRVEDLLDEFEIEALRRQVMERGSSRRKVSRFLSGSNSLAFRLRMGRKIKKVKDMLDEIESNKSRFHLLERHYRVRNIIHGQRETYSFVKTSDVIGRDEDKENMVAFLMNPTDGDGEGDDIPVLAIVGIGGIGKTALVQLVFNDERVKTHFWLRIWVCVTEDFDVKQLMIKIIKSATGTTMCKDMNKEELHKVLQDGLKGKSTTRSHKVAAITSTVPQYDLEHLSYENSLSLFLRLAFKEGEEVQHNNLVRIGEGIVRKCKGVALAVKTLGSLLCSTRVEYDWELVRDSELWKLEQKENDILPVLKLSYDHLRWHLKQCFAFCSVFLKDFEFNSLQLTLLWMANGLLQSSNENEEPEDIGNRYIHELWSRSFFQQVEEGVFYSTFKMHDLVHDLALSVVQNEVNSFNHCSTGNVRHLWLETSGQGASTLPSNLDRLQSLIISSNEISSNEEHKASSESLIADYISRSKHLRVLHLVDSSFEQLPNSIGYLKHLRYLSIYGNGNIERLPNSICNLQSLQTLLLGGCRGIEALPKDIKYLISLRTLCITTKQANLQESGIGCLSSLRFLRFYACGNLKYLFEDMQRLTALRILVIDECKNLVSLPPGLKYLTALQILVISDCEKLDLCMGLELGGEQAGSLRKLFIRGLPKVVSLPQWILLGSAKTLQQLYIIGLGNLSTLPRWFQYLVSLQTLGIVDCPKLLSLPQGMQQLTALKQVGITGCPKLGKRNMKQTGEEWPKIAHVPQFYVSNDLETSITYDE</sequence>
<dbReference type="Gene3D" id="3.40.50.300">
    <property type="entry name" value="P-loop containing nucleotide triphosphate hydrolases"/>
    <property type="match status" value="1"/>
</dbReference>
<organism evidence="9 10">
    <name type="scientific">Gossypium australe</name>
    <dbReference type="NCBI Taxonomy" id="47621"/>
    <lineage>
        <taxon>Eukaryota</taxon>
        <taxon>Viridiplantae</taxon>
        <taxon>Streptophyta</taxon>
        <taxon>Embryophyta</taxon>
        <taxon>Tracheophyta</taxon>
        <taxon>Spermatophyta</taxon>
        <taxon>Magnoliopsida</taxon>
        <taxon>eudicotyledons</taxon>
        <taxon>Gunneridae</taxon>
        <taxon>Pentapetalae</taxon>
        <taxon>rosids</taxon>
        <taxon>malvids</taxon>
        <taxon>Malvales</taxon>
        <taxon>Malvaceae</taxon>
        <taxon>Malvoideae</taxon>
        <taxon>Gossypium</taxon>
    </lineage>
</organism>
<reference evidence="9" key="1">
    <citation type="submission" date="2019-08" db="EMBL/GenBank/DDBJ databases">
        <authorList>
            <person name="Liu F."/>
        </authorList>
    </citation>
    <scope>NUCLEOTIDE SEQUENCE [LARGE SCALE GENOMIC DNA]</scope>
    <source>
        <strain evidence="9">PA1801</strain>
        <tissue evidence="9">Leaf</tissue>
    </source>
</reference>
<dbReference type="Gene3D" id="3.80.10.10">
    <property type="entry name" value="Ribonuclease Inhibitor"/>
    <property type="match status" value="3"/>
</dbReference>
<dbReference type="EMBL" id="SMMG02000011">
    <property type="protein sequence ID" value="KAA3456587.1"/>
    <property type="molecule type" value="Genomic_DNA"/>
</dbReference>
<dbReference type="InterPro" id="IPR058922">
    <property type="entry name" value="WHD_DRP"/>
</dbReference>
<evidence type="ECO:0000259" key="7">
    <source>
        <dbReference type="Pfam" id="PF23559"/>
    </source>
</evidence>
<dbReference type="Pfam" id="PF18052">
    <property type="entry name" value="Rx_N"/>
    <property type="match status" value="1"/>
</dbReference>
<evidence type="ECO:0000256" key="3">
    <source>
        <dbReference type="ARBA" id="ARBA00022821"/>
    </source>
</evidence>
<proteinExistence type="predicted"/>
<dbReference type="PRINTS" id="PR00364">
    <property type="entry name" value="DISEASERSIST"/>
</dbReference>
<dbReference type="InterPro" id="IPR027417">
    <property type="entry name" value="P-loop_NTPase"/>
</dbReference>
<feature type="domain" description="Disease resistance R13L4/SHOC-2-like LRR" evidence="8">
    <location>
        <begin position="536"/>
        <end position="743"/>
    </location>
</feature>
<evidence type="ECO:0000259" key="8">
    <source>
        <dbReference type="Pfam" id="PF23598"/>
    </source>
</evidence>
<comment type="caution">
    <text evidence="9">The sequence shown here is derived from an EMBL/GenBank/DDBJ whole genome shotgun (WGS) entry which is preliminary data.</text>
</comment>
<keyword evidence="1" id="KW-0677">Repeat</keyword>
<dbReference type="InterPro" id="IPR032675">
    <property type="entry name" value="LRR_dom_sf"/>
</dbReference>
<dbReference type="AlphaFoldDB" id="A0A5B6UIA7"/>
<keyword evidence="10" id="KW-1185">Reference proteome</keyword>
<dbReference type="GO" id="GO:0005524">
    <property type="term" value="F:ATP binding"/>
    <property type="evidence" value="ECO:0007669"/>
    <property type="project" value="UniProtKB-KW"/>
</dbReference>
<protein>
    <submittedName>
        <fullName evidence="9">Disease resistance protein RGA2-like</fullName>
    </submittedName>
</protein>
<gene>
    <name evidence="9" type="ORF">EPI10_003373</name>
</gene>
<dbReference type="InterPro" id="IPR041118">
    <property type="entry name" value="Rx_N"/>
</dbReference>
<dbReference type="GO" id="GO:0006952">
    <property type="term" value="P:defense response"/>
    <property type="evidence" value="ECO:0007669"/>
    <property type="project" value="UniProtKB-KW"/>
</dbReference>
<evidence type="ECO:0000313" key="9">
    <source>
        <dbReference type="EMBL" id="KAA3456587.1"/>
    </source>
</evidence>
<dbReference type="GO" id="GO:0043531">
    <property type="term" value="F:ADP binding"/>
    <property type="evidence" value="ECO:0007669"/>
    <property type="project" value="InterPro"/>
</dbReference>
<dbReference type="Pfam" id="PF23598">
    <property type="entry name" value="LRR_14"/>
    <property type="match status" value="1"/>
</dbReference>
<dbReference type="Gene3D" id="1.20.5.4130">
    <property type="match status" value="1"/>
</dbReference>
<name>A0A5B6UIA7_9ROSI</name>
<keyword evidence="4" id="KW-0067">ATP-binding</keyword>
<evidence type="ECO:0000256" key="2">
    <source>
        <dbReference type="ARBA" id="ARBA00022741"/>
    </source>
</evidence>
<keyword evidence="3" id="KW-0611">Plant defense</keyword>
<dbReference type="Gene3D" id="1.10.8.430">
    <property type="entry name" value="Helical domain of apoptotic protease-activating factors"/>
    <property type="match status" value="1"/>
</dbReference>
<dbReference type="InterPro" id="IPR055414">
    <property type="entry name" value="LRR_R13L4/SHOC2-like"/>
</dbReference>
<accession>A0A5B6UIA7</accession>
<dbReference type="InterPro" id="IPR042197">
    <property type="entry name" value="Apaf_helical"/>
</dbReference>
<dbReference type="PANTHER" id="PTHR36766">
    <property type="entry name" value="PLANT BROAD-SPECTRUM MILDEW RESISTANCE PROTEIN RPW8"/>
    <property type="match status" value="1"/>
</dbReference>
<dbReference type="OrthoDB" id="1001738at2759"/>
<dbReference type="SUPFAM" id="SSF52058">
    <property type="entry name" value="L domain-like"/>
    <property type="match status" value="1"/>
</dbReference>
<evidence type="ECO:0000256" key="4">
    <source>
        <dbReference type="ARBA" id="ARBA00022840"/>
    </source>
</evidence>
<keyword evidence="2" id="KW-0547">Nucleotide-binding</keyword>
<dbReference type="GO" id="GO:0051707">
    <property type="term" value="P:response to other organism"/>
    <property type="evidence" value="ECO:0007669"/>
    <property type="project" value="UniProtKB-ARBA"/>
</dbReference>